<dbReference type="EMBL" id="CABVQD010000013">
    <property type="protein sequence ID" value="VWB82572.1"/>
    <property type="molecule type" value="Genomic_DNA"/>
</dbReference>
<evidence type="ECO:0000313" key="3">
    <source>
        <dbReference type="Proteomes" id="UP000494330"/>
    </source>
</evidence>
<evidence type="ECO:0000313" key="2">
    <source>
        <dbReference type="EMBL" id="VWB82572.1"/>
    </source>
</evidence>
<feature type="compositionally biased region" description="Low complexity" evidence="1">
    <location>
        <begin position="1"/>
        <end position="21"/>
    </location>
</feature>
<organism evidence="2 3">
    <name type="scientific">Burkholderia paludis</name>
    <dbReference type="NCBI Taxonomy" id="1506587"/>
    <lineage>
        <taxon>Bacteria</taxon>
        <taxon>Pseudomonadati</taxon>
        <taxon>Pseudomonadota</taxon>
        <taxon>Betaproteobacteria</taxon>
        <taxon>Burkholderiales</taxon>
        <taxon>Burkholderiaceae</taxon>
        <taxon>Burkholderia</taxon>
        <taxon>Burkholderia cepacia complex</taxon>
    </lineage>
</organism>
<name>A0A6J5ECM9_9BURK</name>
<accession>A0A6J5ECM9</accession>
<dbReference type="Proteomes" id="UP000494330">
    <property type="component" value="Unassembled WGS sequence"/>
</dbReference>
<keyword evidence="3" id="KW-1185">Reference proteome</keyword>
<proteinExistence type="predicted"/>
<reference evidence="2 3" key="1">
    <citation type="submission" date="2019-09" db="EMBL/GenBank/DDBJ databases">
        <authorList>
            <person name="Depoorter E."/>
        </authorList>
    </citation>
    <scope>NUCLEOTIDE SEQUENCE [LARGE SCALE GENOMIC DNA]</scope>
    <source>
        <strain evidence="2">LMG 30113</strain>
    </source>
</reference>
<dbReference type="AlphaFoldDB" id="A0A6J5ECM9"/>
<gene>
    <name evidence="2" type="ORF">BPA30113_03797</name>
</gene>
<sequence length="32" mass="3257">MSMAAGPAAGAPFARPDGPVPRGRRVGHVVDR</sequence>
<feature type="region of interest" description="Disordered" evidence="1">
    <location>
        <begin position="1"/>
        <end position="32"/>
    </location>
</feature>
<feature type="compositionally biased region" description="Basic residues" evidence="1">
    <location>
        <begin position="22"/>
        <end position="32"/>
    </location>
</feature>
<evidence type="ECO:0000256" key="1">
    <source>
        <dbReference type="SAM" id="MobiDB-lite"/>
    </source>
</evidence>
<protein>
    <submittedName>
        <fullName evidence="2">Uncharacterized protein</fullName>
    </submittedName>
</protein>